<dbReference type="SMART" id="SM00252">
    <property type="entry name" value="SH2"/>
    <property type="match status" value="1"/>
</dbReference>
<dbReference type="GO" id="GO:0035556">
    <property type="term" value="P:intracellular signal transduction"/>
    <property type="evidence" value="ECO:0007669"/>
    <property type="project" value="InterPro"/>
</dbReference>
<protein>
    <recommendedName>
        <fullName evidence="7">SHC-transforming protein 1</fullName>
    </recommendedName>
</protein>
<dbReference type="PANTHER" id="PTHR10337">
    <property type="entry name" value="SHC TRANSFORMING PROTEIN"/>
    <property type="match status" value="1"/>
</dbReference>
<dbReference type="SUPFAM" id="SSF50729">
    <property type="entry name" value="PH domain-like"/>
    <property type="match status" value="1"/>
</dbReference>
<dbReference type="Gene3D" id="2.30.29.30">
    <property type="entry name" value="Pleckstrin-homology domain (PH domain)/Phosphotyrosine-binding domain (PTB)"/>
    <property type="match status" value="1"/>
</dbReference>
<dbReference type="PROSITE" id="PS01179">
    <property type="entry name" value="PID"/>
    <property type="match status" value="1"/>
</dbReference>
<dbReference type="GO" id="GO:0030971">
    <property type="term" value="F:receptor tyrosine kinase binding"/>
    <property type="evidence" value="ECO:0007669"/>
    <property type="project" value="TreeGrafter"/>
</dbReference>
<dbReference type="Gene3D" id="3.30.505.10">
    <property type="entry name" value="SH2 domain"/>
    <property type="match status" value="1"/>
</dbReference>
<dbReference type="Pfam" id="PF00017">
    <property type="entry name" value="SH2"/>
    <property type="match status" value="1"/>
</dbReference>
<dbReference type="InterPro" id="IPR011993">
    <property type="entry name" value="PH-like_dom_sf"/>
</dbReference>
<dbReference type="EMBL" id="GEEE01000993">
    <property type="protein sequence ID" value="JAP62232.1"/>
    <property type="molecule type" value="Transcribed_RNA"/>
</dbReference>
<evidence type="ECO:0000259" key="5">
    <source>
        <dbReference type="PROSITE" id="PS50001"/>
    </source>
</evidence>
<evidence type="ECO:0000256" key="1">
    <source>
        <dbReference type="ARBA" id="ARBA00022999"/>
    </source>
</evidence>
<feature type="domain" description="PID" evidence="4">
    <location>
        <begin position="17"/>
        <end position="173"/>
    </location>
</feature>
<evidence type="ECO:0000259" key="4">
    <source>
        <dbReference type="PROSITE" id="PS01179"/>
    </source>
</evidence>
<dbReference type="AlphaFoldDB" id="A0A0V0J8Y7"/>
<dbReference type="PANTHER" id="PTHR10337:SF11">
    <property type="entry name" value="DSHC PROTEIN"/>
    <property type="match status" value="1"/>
</dbReference>
<dbReference type="SUPFAM" id="SSF55550">
    <property type="entry name" value="SH2 domain"/>
    <property type="match status" value="1"/>
</dbReference>
<dbReference type="GO" id="GO:0005886">
    <property type="term" value="C:plasma membrane"/>
    <property type="evidence" value="ECO:0007669"/>
    <property type="project" value="TreeGrafter"/>
</dbReference>
<dbReference type="EMBL" id="GEEE01018108">
    <property type="protein sequence ID" value="JAP45117.1"/>
    <property type="molecule type" value="Transcribed_RNA"/>
</dbReference>
<dbReference type="PRINTS" id="PR00401">
    <property type="entry name" value="SH2DOMAIN"/>
</dbReference>
<evidence type="ECO:0000313" key="6">
    <source>
        <dbReference type="EMBL" id="JAP62232.1"/>
    </source>
</evidence>
<feature type="compositionally biased region" description="Polar residues" evidence="3">
    <location>
        <begin position="252"/>
        <end position="264"/>
    </location>
</feature>
<organism evidence="6">
    <name type="scientific">Schistocephalus solidus</name>
    <name type="common">Tapeworm</name>
    <dbReference type="NCBI Taxonomy" id="70667"/>
    <lineage>
        <taxon>Eukaryota</taxon>
        <taxon>Metazoa</taxon>
        <taxon>Spiralia</taxon>
        <taxon>Lophotrochozoa</taxon>
        <taxon>Platyhelminthes</taxon>
        <taxon>Cestoda</taxon>
        <taxon>Eucestoda</taxon>
        <taxon>Diphyllobothriidea</taxon>
        <taxon>Diphyllobothriidae</taxon>
        <taxon>Schistocephalus</taxon>
    </lineage>
</organism>
<feature type="domain" description="SH2" evidence="5">
    <location>
        <begin position="326"/>
        <end position="417"/>
    </location>
</feature>
<gene>
    <name evidence="6" type="ORF">TR137759</name>
</gene>
<dbReference type="InterPro" id="IPR000980">
    <property type="entry name" value="SH2"/>
</dbReference>
<dbReference type="InterPro" id="IPR006020">
    <property type="entry name" value="PTB/PI_dom"/>
</dbReference>
<dbReference type="Pfam" id="PF00640">
    <property type="entry name" value="PID"/>
    <property type="match status" value="1"/>
</dbReference>
<dbReference type="EMBL" id="GEEE01011822">
    <property type="protein sequence ID" value="JAP51403.1"/>
    <property type="molecule type" value="Transcribed_RNA"/>
</dbReference>
<dbReference type="PROSITE" id="PS50001">
    <property type="entry name" value="SH2"/>
    <property type="match status" value="1"/>
</dbReference>
<dbReference type="InterPro" id="IPR006019">
    <property type="entry name" value="PID_Shc-like"/>
</dbReference>
<evidence type="ECO:0000256" key="2">
    <source>
        <dbReference type="PROSITE-ProRule" id="PRU00191"/>
    </source>
</evidence>
<accession>A0A0V0J8Y7</accession>
<sequence>MDHINDHTPTDFHPLIYALRYIGCVAVKVSIKALDFATRTKVARECIHRVCEDAKLKIPAVRSTTKKMDAYIDTTTNLAHTMKSVSLTISLESIVVEDFRTGSMLLNHRLSSVSFASAGDAEMLDFVCYIAKDTSENRICYVFQCSDGVSREFIASIGRVFRLVYQEFRRTNPLLQSSMLGKTSSPSAFQQKVPCTKLLSTDFEPPLPTAPAPPEASPLCDFATWNAAPTTAATTTACPPPTSQKPPFDAFSDNSAWPSSNNASLGLDDSRARLPPRPVPANGSGQFPSVQPVPVAPAPTTTNLSFPVDFSDPPASTPLEPIGEPWYLGRLSRQEAESLLQFDGDFLVRSSTQQLGQYVLSGMHSGKRRHLLLVNPDGQVRTKDRIFSSIQDLIDYHLRSGAPIRSSDSELKLVFPVSRP</sequence>
<dbReference type="InterPro" id="IPR051235">
    <property type="entry name" value="CEP152/SHC-Transforming"/>
</dbReference>
<dbReference type="PRINTS" id="PR00629">
    <property type="entry name" value="SHCPIDOMAIN"/>
</dbReference>
<feature type="region of interest" description="Disordered" evidence="3">
    <location>
        <begin position="232"/>
        <end position="290"/>
    </location>
</feature>
<dbReference type="SMART" id="SM00462">
    <property type="entry name" value="PTB"/>
    <property type="match status" value="1"/>
</dbReference>
<evidence type="ECO:0008006" key="7">
    <source>
        <dbReference type="Google" id="ProtNLM"/>
    </source>
</evidence>
<dbReference type="GO" id="GO:0007169">
    <property type="term" value="P:cell surface receptor protein tyrosine kinase signaling pathway"/>
    <property type="evidence" value="ECO:0007669"/>
    <property type="project" value="TreeGrafter"/>
</dbReference>
<dbReference type="InterPro" id="IPR036860">
    <property type="entry name" value="SH2_dom_sf"/>
</dbReference>
<name>A0A0V0J8Y7_SCHSO</name>
<keyword evidence="1 2" id="KW-0727">SH2 domain</keyword>
<reference evidence="6" key="1">
    <citation type="submission" date="2016-01" db="EMBL/GenBank/DDBJ databases">
        <title>Reference transcriptome for the parasite Schistocephalus solidus: insights into the molecular evolution of parasitism.</title>
        <authorList>
            <person name="Hebert F.O."/>
            <person name="Grambauer S."/>
            <person name="Barber I."/>
            <person name="Landry C.R."/>
            <person name="Aubin-Horth N."/>
        </authorList>
    </citation>
    <scope>NUCLEOTIDE SEQUENCE</scope>
</reference>
<proteinExistence type="predicted"/>
<evidence type="ECO:0000256" key="3">
    <source>
        <dbReference type="SAM" id="MobiDB-lite"/>
    </source>
</evidence>